<organism evidence="2">
    <name type="scientific">mine drainage metagenome</name>
    <dbReference type="NCBI Taxonomy" id="410659"/>
    <lineage>
        <taxon>unclassified sequences</taxon>
        <taxon>metagenomes</taxon>
        <taxon>ecological metagenomes</taxon>
    </lineage>
</organism>
<protein>
    <submittedName>
        <fullName evidence="2">Uncharacterized protein</fullName>
    </submittedName>
</protein>
<feature type="region of interest" description="Disordered" evidence="1">
    <location>
        <begin position="37"/>
        <end position="73"/>
    </location>
</feature>
<name>A0A1J5NYC0_9ZZZZ</name>
<dbReference type="AlphaFoldDB" id="A0A1J5NYC0"/>
<comment type="caution">
    <text evidence="2">The sequence shown here is derived from an EMBL/GenBank/DDBJ whole genome shotgun (WGS) entry which is preliminary data.</text>
</comment>
<sequence>MNQGQLTTQGLIKIQNTQCAAQHTATVVQNSLETAAWHQGAEHRSRQPGGGQQLRGLAAHRDKNQRLGCQSSLNDGSHLVRLDLQNIL</sequence>
<evidence type="ECO:0000256" key="1">
    <source>
        <dbReference type="SAM" id="MobiDB-lite"/>
    </source>
</evidence>
<proteinExistence type="predicted"/>
<evidence type="ECO:0000313" key="2">
    <source>
        <dbReference type="EMBL" id="OIQ63782.1"/>
    </source>
</evidence>
<accession>A0A1J5NYC0</accession>
<gene>
    <name evidence="2" type="ORF">GALL_546750</name>
</gene>
<reference evidence="2" key="1">
    <citation type="submission" date="2016-10" db="EMBL/GenBank/DDBJ databases">
        <title>Sequence of Gallionella enrichment culture.</title>
        <authorList>
            <person name="Poehlein A."/>
            <person name="Muehling M."/>
            <person name="Daniel R."/>
        </authorList>
    </citation>
    <scope>NUCLEOTIDE SEQUENCE</scope>
</reference>
<dbReference type="EMBL" id="MLJW01008700">
    <property type="protein sequence ID" value="OIQ63782.1"/>
    <property type="molecule type" value="Genomic_DNA"/>
</dbReference>